<reference evidence="2 3" key="1">
    <citation type="journal article" date="2011" name="Genome Res.">
        <title>Phylogeny-wide analysis of social amoeba genomes highlights ancient origins for complex intercellular communication.</title>
        <authorList>
            <person name="Heidel A.J."/>
            <person name="Lawal H.M."/>
            <person name="Felder M."/>
            <person name="Schilde C."/>
            <person name="Helps N.R."/>
            <person name="Tunggal B."/>
            <person name="Rivero F."/>
            <person name="John U."/>
            <person name="Schleicher M."/>
            <person name="Eichinger L."/>
            <person name="Platzer M."/>
            <person name="Noegel A.A."/>
            <person name="Schaap P."/>
            <person name="Gloeckner G."/>
        </authorList>
    </citation>
    <scope>NUCLEOTIDE SEQUENCE [LARGE SCALE GENOMIC DNA]</scope>
    <source>
        <strain evidence="3">ATCC 26659 / Pp 5 / PN500</strain>
    </source>
</reference>
<keyword evidence="3" id="KW-1185">Reference proteome</keyword>
<dbReference type="OMA" id="ICNDDIC"/>
<keyword evidence="1" id="KW-1133">Transmembrane helix</keyword>
<evidence type="ECO:0000313" key="2">
    <source>
        <dbReference type="EMBL" id="EFA82178.1"/>
    </source>
</evidence>
<proteinExistence type="predicted"/>
<feature type="transmembrane region" description="Helical" evidence="1">
    <location>
        <begin position="181"/>
        <end position="203"/>
    </location>
</feature>
<dbReference type="EMBL" id="ADBJ01000020">
    <property type="protein sequence ID" value="EFA82178.1"/>
    <property type="molecule type" value="Genomic_DNA"/>
</dbReference>
<dbReference type="PANTHER" id="PTHR35202">
    <property type="entry name" value="TRANSMEMBRANE PROTEIN-RELATED"/>
    <property type="match status" value="1"/>
</dbReference>
<organism evidence="2 3">
    <name type="scientific">Heterostelium pallidum (strain ATCC 26659 / Pp 5 / PN500)</name>
    <name type="common">Cellular slime mold</name>
    <name type="synonym">Polysphondylium pallidum</name>
    <dbReference type="NCBI Taxonomy" id="670386"/>
    <lineage>
        <taxon>Eukaryota</taxon>
        <taxon>Amoebozoa</taxon>
        <taxon>Evosea</taxon>
        <taxon>Eumycetozoa</taxon>
        <taxon>Dictyostelia</taxon>
        <taxon>Acytosteliales</taxon>
        <taxon>Acytosteliaceae</taxon>
        <taxon>Heterostelium</taxon>
    </lineage>
</organism>
<evidence type="ECO:0000313" key="3">
    <source>
        <dbReference type="Proteomes" id="UP000001396"/>
    </source>
</evidence>
<dbReference type="InParanoid" id="D3B810"/>
<dbReference type="FunCoup" id="D3B810">
    <property type="interactions" value="2"/>
</dbReference>
<dbReference type="GeneID" id="31360087"/>
<accession>D3B810</accession>
<dbReference type="Proteomes" id="UP000001396">
    <property type="component" value="Unassembled WGS sequence"/>
</dbReference>
<dbReference type="PANTHER" id="PTHR35202:SF2">
    <property type="entry name" value="TRANSMEMBRANE PROTEIN"/>
    <property type="match status" value="1"/>
</dbReference>
<feature type="transmembrane region" description="Helical" evidence="1">
    <location>
        <begin position="120"/>
        <end position="140"/>
    </location>
</feature>
<keyword evidence="1" id="KW-0472">Membrane</keyword>
<name>D3B810_HETP5</name>
<feature type="transmembrane region" description="Helical" evidence="1">
    <location>
        <begin position="12"/>
        <end position="33"/>
    </location>
</feature>
<dbReference type="RefSeq" id="XP_020434295.1">
    <property type="nucleotide sequence ID" value="XM_020575500.1"/>
</dbReference>
<dbReference type="InterPro" id="IPR040291">
    <property type="entry name" value="DDB_G0287341-like"/>
</dbReference>
<dbReference type="AlphaFoldDB" id="D3B810"/>
<sequence>MSNAFRIRIVSFALFGLTWILLVVSFSTFWYFYTDYENGAKRYMWSKFNEMRVMIYENDVLVENYITSWDMTEKTNERSIYRASVAFVILSWIQLTILLLTIGLSFAGALDRISSFPFNLMIRGMSICAVVFSVIAMLVFTGLPAAKLKDCQNTYSDSECNFSDFKHFVYTSKMTRANPDVGWAVIIPAIAFNIGGSVVSFFVNYQE</sequence>
<comment type="caution">
    <text evidence="2">The sequence shown here is derived from an EMBL/GenBank/DDBJ whole genome shotgun (WGS) entry which is preliminary data.</text>
</comment>
<protein>
    <submittedName>
        <fullName evidence="2">Uncharacterized protein</fullName>
    </submittedName>
</protein>
<evidence type="ECO:0000256" key="1">
    <source>
        <dbReference type="SAM" id="Phobius"/>
    </source>
</evidence>
<gene>
    <name evidence="2" type="ORF">PPL_04600</name>
</gene>
<feature type="transmembrane region" description="Helical" evidence="1">
    <location>
        <begin position="80"/>
        <end position="108"/>
    </location>
</feature>
<keyword evidence="1" id="KW-0812">Transmembrane</keyword>